<comment type="subunit">
    <text evidence="9">Homooctamer.</text>
</comment>
<dbReference type="EC" id="4.2.1.24" evidence="3 9"/>
<evidence type="ECO:0000256" key="11">
    <source>
        <dbReference type="SAM" id="MobiDB-lite"/>
    </source>
</evidence>
<comment type="caution">
    <text evidence="12">The sequence shown here is derived from an EMBL/GenBank/DDBJ whole genome shotgun (WGS) entry which is preliminary data.</text>
</comment>
<keyword evidence="7 9" id="KW-0627">Porphyrin biosynthesis</keyword>
<evidence type="ECO:0000313" key="13">
    <source>
        <dbReference type="Proteomes" id="UP001500567"/>
    </source>
</evidence>
<keyword evidence="5" id="KW-0350">Heme biosynthesis</keyword>
<dbReference type="EMBL" id="BAABDJ010000007">
    <property type="protein sequence ID" value="GAA4003327.1"/>
    <property type="molecule type" value="Genomic_DNA"/>
</dbReference>
<evidence type="ECO:0000256" key="10">
    <source>
        <dbReference type="RuleBase" id="RU004161"/>
    </source>
</evidence>
<dbReference type="InterPro" id="IPR001731">
    <property type="entry name" value="ALAD"/>
</dbReference>
<evidence type="ECO:0000256" key="4">
    <source>
        <dbReference type="ARBA" id="ARBA00020771"/>
    </source>
</evidence>
<dbReference type="SMART" id="SM01004">
    <property type="entry name" value="ALAD"/>
    <property type="match status" value="1"/>
</dbReference>
<keyword evidence="13" id="KW-1185">Reference proteome</keyword>
<dbReference type="Gene3D" id="3.20.20.70">
    <property type="entry name" value="Aldolase class I"/>
    <property type="match status" value="1"/>
</dbReference>
<keyword evidence="6 9" id="KW-0456">Lyase</keyword>
<evidence type="ECO:0000256" key="2">
    <source>
        <dbReference type="ARBA" id="ARBA00008055"/>
    </source>
</evidence>
<evidence type="ECO:0000256" key="7">
    <source>
        <dbReference type="ARBA" id="ARBA00023244"/>
    </source>
</evidence>
<organism evidence="12 13">
    <name type="scientific">Hymenobacter fastidiosus</name>
    <dbReference type="NCBI Taxonomy" id="486264"/>
    <lineage>
        <taxon>Bacteria</taxon>
        <taxon>Pseudomonadati</taxon>
        <taxon>Bacteroidota</taxon>
        <taxon>Cytophagia</taxon>
        <taxon>Cytophagales</taxon>
        <taxon>Hymenobacteraceae</taxon>
        <taxon>Hymenobacter</taxon>
    </lineage>
</organism>
<dbReference type="SUPFAM" id="SSF51569">
    <property type="entry name" value="Aldolase"/>
    <property type="match status" value="1"/>
</dbReference>
<dbReference type="CDD" id="cd04823">
    <property type="entry name" value="ALAD_PBGS_aspartate_rich"/>
    <property type="match status" value="1"/>
</dbReference>
<comment type="similarity">
    <text evidence="2 10">Belongs to the ALAD family.</text>
</comment>
<dbReference type="Proteomes" id="UP001500567">
    <property type="component" value="Unassembled WGS sequence"/>
</dbReference>
<evidence type="ECO:0000256" key="5">
    <source>
        <dbReference type="ARBA" id="ARBA00023133"/>
    </source>
</evidence>
<evidence type="ECO:0000256" key="9">
    <source>
        <dbReference type="RuleBase" id="RU000515"/>
    </source>
</evidence>
<evidence type="ECO:0000256" key="3">
    <source>
        <dbReference type="ARBA" id="ARBA00012053"/>
    </source>
</evidence>
<dbReference type="Pfam" id="PF00490">
    <property type="entry name" value="ALAD"/>
    <property type="match status" value="1"/>
</dbReference>
<name>A0ABP7RX60_9BACT</name>
<dbReference type="PANTHER" id="PTHR11458:SF0">
    <property type="entry name" value="DELTA-AMINOLEVULINIC ACID DEHYDRATASE"/>
    <property type="match status" value="1"/>
</dbReference>
<gene>
    <name evidence="12" type="primary">hemB</name>
    <name evidence="12" type="ORF">GCM10022408_13600</name>
</gene>
<accession>A0ABP7RX60</accession>
<dbReference type="InterPro" id="IPR013785">
    <property type="entry name" value="Aldolase_TIM"/>
</dbReference>
<dbReference type="PANTHER" id="PTHR11458">
    <property type="entry name" value="DELTA-AMINOLEVULINIC ACID DEHYDRATASE"/>
    <property type="match status" value="1"/>
</dbReference>
<dbReference type="PIRSF" id="PIRSF001415">
    <property type="entry name" value="Porphbilin_synth"/>
    <property type="match status" value="1"/>
</dbReference>
<feature type="region of interest" description="Disordered" evidence="11">
    <location>
        <begin position="1"/>
        <end position="30"/>
    </location>
</feature>
<proteinExistence type="inferred from homology"/>
<evidence type="ECO:0000256" key="6">
    <source>
        <dbReference type="ARBA" id="ARBA00023239"/>
    </source>
</evidence>
<comment type="pathway">
    <text evidence="1">Porphyrin-containing compound metabolism; protoporphyrin-IX biosynthesis; coproporphyrinogen-III from 5-aminolevulinate: step 1/4.</text>
</comment>
<evidence type="ECO:0000256" key="8">
    <source>
        <dbReference type="ARBA" id="ARBA00047651"/>
    </source>
</evidence>
<dbReference type="NCBIfam" id="NF006762">
    <property type="entry name" value="PRK09283.1"/>
    <property type="match status" value="1"/>
</dbReference>
<evidence type="ECO:0000313" key="12">
    <source>
        <dbReference type="EMBL" id="GAA4003327.1"/>
    </source>
</evidence>
<dbReference type="InterPro" id="IPR030656">
    <property type="entry name" value="ALAD_AS"/>
</dbReference>
<sequence>MGLLFSPVYPTESDSMPQLPTHRPRRNRKSQVIRDMVQETRLTTHDFIYPLFLIEGQNQQLEVSSMPGIHRFTADRLIDEIGRCVELGIHTFAPFPSINDALKDRLAQESANPEGLYLKTVADIKRQFPDVVLMTDVAMDPYSSDGHDGVVDVDSGEILNDASLEVLGQMALAQARAGADIIGPSDMMDGRVAWIREVLDQNAFGHVSIMSYTAKYASAFYGPFRDALDSAPKKGDKKSYQMNPANRREALRELALDEAEGADMVMVKPALSYLDVILDVKNHTHLPVTAYNVSGEYAMVKAAARNGWLDGEKTMMEVLTSIKRAGADAILTYFAKEAAEVLRRG</sequence>
<protein>
    <recommendedName>
        <fullName evidence="4 9">Delta-aminolevulinic acid dehydratase</fullName>
        <ecNumber evidence="3 9">4.2.1.24</ecNumber>
    </recommendedName>
</protein>
<comment type="catalytic activity">
    <reaction evidence="8 9">
        <text>2 5-aminolevulinate = porphobilinogen + 2 H2O + H(+)</text>
        <dbReference type="Rhea" id="RHEA:24064"/>
        <dbReference type="ChEBI" id="CHEBI:15377"/>
        <dbReference type="ChEBI" id="CHEBI:15378"/>
        <dbReference type="ChEBI" id="CHEBI:58126"/>
        <dbReference type="ChEBI" id="CHEBI:356416"/>
        <dbReference type="EC" id="4.2.1.24"/>
    </reaction>
</comment>
<evidence type="ECO:0000256" key="1">
    <source>
        <dbReference type="ARBA" id="ARBA00004694"/>
    </source>
</evidence>
<dbReference type="PROSITE" id="PS00169">
    <property type="entry name" value="D_ALA_DEHYDRATASE"/>
    <property type="match status" value="1"/>
</dbReference>
<reference evidence="13" key="1">
    <citation type="journal article" date="2019" name="Int. J. Syst. Evol. Microbiol.">
        <title>The Global Catalogue of Microorganisms (GCM) 10K type strain sequencing project: providing services to taxonomists for standard genome sequencing and annotation.</title>
        <authorList>
            <consortium name="The Broad Institute Genomics Platform"/>
            <consortium name="The Broad Institute Genome Sequencing Center for Infectious Disease"/>
            <person name="Wu L."/>
            <person name="Ma J."/>
        </authorList>
    </citation>
    <scope>NUCLEOTIDE SEQUENCE [LARGE SCALE GENOMIC DNA]</scope>
    <source>
        <strain evidence="13">JCM 17224</strain>
    </source>
</reference>
<dbReference type="PRINTS" id="PR00144">
    <property type="entry name" value="DALDHYDRTASE"/>
</dbReference>